<evidence type="ECO:0000259" key="3">
    <source>
        <dbReference type="PROSITE" id="PS51668"/>
    </source>
</evidence>
<dbReference type="InterPro" id="IPR023368">
    <property type="entry name" value="UPF0066_cons_site"/>
</dbReference>
<dbReference type="PANTHER" id="PTHR12818:SF0">
    <property type="entry name" value="TRNA (ADENINE(37)-N6)-METHYLTRANSFERASE"/>
    <property type="match status" value="1"/>
</dbReference>
<keyword evidence="4" id="KW-0808">Transferase</keyword>
<evidence type="ECO:0000256" key="1">
    <source>
        <dbReference type="ARBA" id="ARBA00022691"/>
    </source>
</evidence>
<protein>
    <submittedName>
        <fullName evidence="4">tRNA-Thr(GGU) m(6)t(6)A37 methyltransferase TsaA</fullName>
    </submittedName>
</protein>
<dbReference type="GO" id="GO:0032259">
    <property type="term" value="P:methylation"/>
    <property type="evidence" value="ECO:0007669"/>
    <property type="project" value="UniProtKB-KW"/>
</dbReference>
<dbReference type="InterPro" id="IPR023370">
    <property type="entry name" value="TrmO-like_N"/>
</dbReference>
<dbReference type="PROSITE" id="PS51668">
    <property type="entry name" value="TSAA_2"/>
    <property type="match status" value="1"/>
</dbReference>
<dbReference type="RefSeq" id="WP_061835502.1">
    <property type="nucleotide sequence ID" value="NZ_LUKE01000002.1"/>
</dbReference>
<dbReference type="OrthoDB" id="5290300at2"/>
<keyword evidence="5" id="KW-1185">Reference proteome</keyword>
<dbReference type="PANTHER" id="PTHR12818">
    <property type="entry name" value="TRNA (ADENINE(37)-N6)-METHYLTRANSFERASE"/>
    <property type="match status" value="1"/>
</dbReference>
<keyword evidence="4" id="KW-0489">Methyltransferase</keyword>
<dbReference type="Gene3D" id="2.40.30.70">
    <property type="entry name" value="YaeB-like"/>
    <property type="match status" value="1"/>
</dbReference>
<accession>A0A150WLY9</accession>
<feature type="domain" description="TsaA-like" evidence="3">
    <location>
        <begin position="7"/>
        <end position="140"/>
    </location>
</feature>
<dbReference type="SUPFAM" id="SSF118196">
    <property type="entry name" value="YaeB-like"/>
    <property type="match status" value="1"/>
</dbReference>
<dbReference type="NCBIfam" id="TIGR00104">
    <property type="entry name" value="tRNA_TsaA"/>
    <property type="match status" value="1"/>
</dbReference>
<gene>
    <name evidence="4" type="ORF">AZI86_10690</name>
</gene>
<dbReference type="CDD" id="cd09281">
    <property type="entry name" value="UPF0066"/>
    <property type="match status" value="1"/>
</dbReference>
<comment type="caution">
    <text evidence="4">The sequence shown here is derived from an EMBL/GenBank/DDBJ whole genome shotgun (WGS) entry which is preliminary data.</text>
</comment>
<evidence type="ECO:0000313" key="5">
    <source>
        <dbReference type="Proteomes" id="UP000075320"/>
    </source>
</evidence>
<dbReference type="Proteomes" id="UP000075320">
    <property type="component" value="Unassembled WGS sequence"/>
</dbReference>
<comment type="similarity">
    <text evidence="2">Belongs to the tRNA methyltransferase O family.</text>
</comment>
<sequence length="255" mass="29328">MAHKIEIEAIGTFKSDQVQPYEAGRQPDEFHSEGCIELFAGSNFEQALMGLEGCEYIWVLFQFHHNPNWNPMVLPPRGRDTKIGVFATRSPYRPNGIGMSCVRVERIDKLKIYVAGADILDGSPIIDIKPYVAYADSIPGAEPEWLKNAERFEISVSPLAEKKISWLESHGVSQLRGFIRHQLEYEPTNSKKKRVKAQEKDYILAYRTWRVQFQIKGTLLEVSDVFSGYSDHDLKLEEDTYSDKDLHRLFLKTFI</sequence>
<proteinExistence type="inferred from homology"/>
<dbReference type="GO" id="GO:0008168">
    <property type="term" value="F:methyltransferase activity"/>
    <property type="evidence" value="ECO:0007669"/>
    <property type="project" value="UniProtKB-KW"/>
</dbReference>
<dbReference type="EMBL" id="LUKE01000002">
    <property type="protein sequence ID" value="KYG64990.1"/>
    <property type="molecule type" value="Genomic_DNA"/>
</dbReference>
<dbReference type="InterPro" id="IPR036413">
    <property type="entry name" value="YaeB-like_sf"/>
</dbReference>
<reference evidence="4 5" key="1">
    <citation type="submission" date="2016-03" db="EMBL/GenBank/DDBJ databases">
        <authorList>
            <person name="Ploux O."/>
        </authorList>
    </citation>
    <scope>NUCLEOTIDE SEQUENCE [LARGE SCALE GENOMIC DNA]</scope>
    <source>
        <strain evidence="4 5">R0</strain>
    </source>
</reference>
<keyword evidence="1" id="KW-0949">S-adenosyl-L-methionine</keyword>
<name>A0A150WLY9_BDEBC</name>
<organism evidence="4 5">
    <name type="scientific">Bdellovibrio bacteriovorus</name>
    <dbReference type="NCBI Taxonomy" id="959"/>
    <lineage>
        <taxon>Bacteria</taxon>
        <taxon>Pseudomonadati</taxon>
        <taxon>Bdellovibrionota</taxon>
        <taxon>Bdellovibrionia</taxon>
        <taxon>Bdellovibrionales</taxon>
        <taxon>Pseudobdellovibrionaceae</taxon>
        <taxon>Bdellovibrio</taxon>
    </lineage>
</organism>
<dbReference type="InterPro" id="IPR040372">
    <property type="entry name" value="YaeB-like"/>
</dbReference>
<dbReference type="Pfam" id="PF01980">
    <property type="entry name" value="TrmO_N"/>
    <property type="match status" value="1"/>
</dbReference>
<evidence type="ECO:0000313" key="4">
    <source>
        <dbReference type="EMBL" id="KYG64990.1"/>
    </source>
</evidence>
<dbReference type="InterPro" id="IPR036414">
    <property type="entry name" value="YaeB_N_sf"/>
</dbReference>
<dbReference type="AlphaFoldDB" id="A0A150WLY9"/>
<evidence type="ECO:0000256" key="2">
    <source>
        <dbReference type="ARBA" id="ARBA00033753"/>
    </source>
</evidence>
<dbReference type="PROSITE" id="PS01318">
    <property type="entry name" value="TSAA_1"/>
    <property type="match status" value="1"/>
</dbReference>